<dbReference type="EMBL" id="PDJJ01000001">
    <property type="protein sequence ID" value="PFG43351.1"/>
    <property type="molecule type" value="Genomic_DNA"/>
</dbReference>
<accession>A0A2A9EXW7</accession>
<proteinExistence type="predicted"/>
<dbReference type="AlphaFoldDB" id="A0A2A9EXW7"/>
<protein>
    <recommendedName>
        <fullName evidence="3">Antitoxin ParD1/3/4</fullName>
    </recommendedName>
</protein>
<reference evidence="1 2" key="1">
    <citation type="submission" date="2017-10" db="EMBL/GenBank/DDBJ databases">
        <title>Sequencing the genomes of 1000 actinobacteria strains.</title>
        <authorList>
            <person name="Klenk H.-P."/>
        </authorList>
    </citation>
    <scope>NUCLEOTIDE SEQUENCE [LARGE SCALE GENOMIC DNA]</scope>
    <source>
        <strain evidence="1 2">DSM 21863</strain>
    </source>
</reference>
<organism evidence="1 2">
    <name type="scientific">Isoptericola jiangsuensis</name>
    <dbReference type="NCBI Taxonomy" id="548579"/>
    <lineage>
        <taxon>Bacteria</taxon>
        <taxon>Bacillati</taxon>
        <taxon>Actinomycetota</taxon>
        <taxon>Actinomycetes</taxon>
        <taxon>Micrococcales</taxon>
        <taxon>Promicromonosporaceae</taxon>
        <taxon>Isoptericola</taxon>
    </lineage>
</organism>
<dbReference type="Proteomes" id="UP000224130">
    <property type="component" value="Unassembled WGS sequence"/>
</dbReference>
<evidence type="ECO:0000313" key="2">
    <source>
        <dbReference type="Proteomes" id="UP000224130"/>
    </source>
</evidence>
<name>A0A2A9EXW7_9MICO</name>
<evidence type="ECO:0008006" key="3">
    <source>
        <dbReference type="Google" id="ProtNLM"/>
    </source>
</evidence>
<comment type="caution">
    <text evidence="1">The sequence shown here is derived from an EMBL/GenBank/DDBJ whole genome shotgun (WGS) entry which is preliminary data.</text>
</comment>
<sequence length="71" mass="8108">MVGEKKVAPVSFRPTVDERRVLDELGAEGVTASDALRHGLRLLVQERWLERARADMLAHRDENLNDEPDAW</sequence>
<gene>
    <name evidence="1" type="ORF">ATJ88_2037</name>
</gene>
<keyword evidence="2" id="KW-1185">Reference proteome</keyword>
<evidence type="ECO:0000313" key="1">
    <source>
        <dbReference type="EMBL" id="PFG43351.1"/>
    </source>
</evidence>